<dbReference type="STRING" id="90262.A0A1X2IEG7"/>
<accession>A0A1X2IEG7</accession>
<proteinExistence type="predicted"/>
<name>A0A1X2IEG7_9FUNG</name>
<reference evidence="2 3" key="1">
    <citation type="submission" date="2016-07" db="EMBL/GenBank/DDBJ databases">
        <title>Pervasive Adenine N6-methylation of Active Genes in Fungi.</title>
        <authorList>
            <consortium name="DOE Joint Genome Institute"/>
            <person name="Mondo S.J."/>
            <person name="Dannebaum R.O."/>
            <person name="Kuo R.C."/>
            <person name="Labutti K."/>
            <person name="Haridas S."/>
            <person name="Kuo A."/>
            <person name="Salamov A."/>
            <person name="Ahrendt S.R."/>
            <person name="Lipzen A."/>
            <person name="Sullivan W."/>
            <person name="Andreopoulos W.B."/>
            <person name="Clum A."/>
            <person name="Lindquist E."/>
            <person name="Daum C."/>
            <person name="Ramamoorthy G.K."/>
            <person name="Gryganskyi A."/>
            <person name="Culley D."/>
            <person name="Magnuson J.K."/>
            <person name="James T.Y."/>
            <person name="O'Malley M.A."/>
            <person name="Stajich J.E."/>
            <person name="Spatafora J.W."/>
            <person name="Visel A."/>
            <person name="Grigoriev I.V."/>
        </authorList>
    </citation>
    <scope>NUCLEOTIDE SEQUENCE [LARGE SCALE GENOMIC DNA]</scope>
    <source>
        <strain evidence="2 3">NRRL 1336</strain>
    </source>
</reference>
<comment type="caution">
    <text evidence="2">The sequence shown here is derived from an EMBL/GenBank/DDBJ whole genome shotgun (WGS) entry which is preliminary data.</text>
</comment>
<dbReference type="Gene3D" id="2.80.10.50">
    <property type="match status" value="1"/>
</dbReference>
<evidence type="ECO:0000313" key="3">
    <source>
        <dbReference type="Proteomes" id="UP000193560"/>
    </source>
</evidence>
<dbReference type="EMBL" id="MCGE01000014">
    <property type="protein sequence ID" value="ORZ14751.1"/>
    <property type="molecule type" value="Genomic_DNA"/>
</dbReference>
<dbReference type="OrthoDB" id="2263926at2759"/>
<gene>
    <name evidence="2" type="ORF">BCR42DRAFT_452483</name>
</gene>
<organism evidence="2 3">
    <name type="scientific">Absidia repens</name>
    <dbReference type="NCBI Taxonomy" id="90262"/>
    <lineage>
        <taxon>Eukaryota</taxon>
        <taxon>Fungi</taxon>
        <taxon>Fungi incertae sedis</taxon>
        <taxon>Mucoromycota</taxon>
        <taxon>Mucoromycotina</taxon>
        <taxon>Mucoromycetes</taxon>
        <taxon>Mucorales</taxon>
        <taxon>Cunninghamellaceae</taxon>
        <taxon>Absidia</taxon>
    </lineage>
</organism>
<feature type="region of interest" description="Disordered" evidence="1">
    <location>
        <begin position="74"/>
        <end position="128"/>
    </location>
</feature>
<keyword evidence="3" id="KW-1185">Reference proteome</keyword>
<evidence type="ECO:0000313" key="2">
    <source>
        <dbReference type="EMBL" id="ORZ14751.1"/>
    </source>
</evidence>
<dbReference type="SUPFAM" id="SSF50370">
    <property type="entry name" value="Ricin B-like lectins"/>
    <property type="match status" value="1"/>
</dbReference>
<dbReference type="Proteomes" id="UP000193560">
    <property type="component" value="Unassembled WGS sequence"/>
</dbReference>
<dbReference type="AlphaFoldDB" id="A0A1X2IEG7"/>
<dbReference type="InterPro" id="IPR035992">
    <property type="entry name" value="Ricin_B-like_lectins"/>
</dbReference>
<sequence>MMTGRWAYITSPSRHNHVLTVVDASFEPQARVELRPNVQGTHQQWYMDRFGFIINKHSGCVLSVKTITKKRSIQDQSIMQARRKDMKDAKGQQWEWITSTESNRKKEQVDEHDKDSSSDSSNSSDSDSSNGCIYYLQLKAFSDYYLNDKDVPIFGADKIKWMVV</sequence>
<feature type="compositionally biased region" description="Low complexity" evidence="1">
    <location>
        <begin position="118"/>
        <end position="128"/>
    </location>
</feature>
<feature type="compositionally biased region" description="Basic and acidic residues" evidence="1">
    <location>
        <begin position="102"/>
        <end position="117"/>
    </location>
</feature>
<evidence type="ECO:0000256" key="1">
    <source>
        <dbReference type="SAM" id="MobiDB-lite"/>
    </source>
</evidence>
<evidence type="ECO:0008006" key="4">
    <source>
        <dbReference type="Google" id="ProtNLM"/>
    </source>
</evidence>
<protein>
    <recommendedName>
        <fullName evidence="4">Ricin B lectin domain-containing protein</fullName>
    </recommendedName>
</protein>